<name>A0A401TPA9_CHIPU</name>
<feature type="region of interest" description="Disordered" evidence="1">
    <location>
        <begin position="119"/>
        <end position="142"/>
    </location>
</feature>
<evidence type="ECO:0000313" key="2">
    <source>
        <dbReference type="EMBL" id="GCC44487.1"/>
    </source>
</evidence>
<accession>A0A401TPA9</accession>
<organism evidence="2 3">
    <name type="scientific">Chiloscyllium punctatum</name>
    <name type="common">Brownbanded bambooshark</name>
    <name type="synonym">Hemiscyllium punctatum</name>
    <dbReference type="NCBI Taxonomy" id="137246"/>
    <lineage>
        <taxon>Eukaryota</taxon>
        <taxon>Metazoa</taxon>
        <taxon>Chordata</taxon>
        <taxon>Craniata</taxon>
        <taxon>Vertebrata</taxon>
        <taxon>Chondrichthyes</taxon>
        <taxon>Elasmobranchii</taxon>
        <taxon>Galeomorphii</taxon>
        <taxon>Galeoidea</taxon>
        <taxon>Orectolobiformes</taxon>
        <taxon>Hemiscylliidae</taxon>
        <taxon>Chiloscyllium</taxon>
    </lineage>
</organism>
<proteinExistence type="predicted"/>
<keyword evidence="3" id="KW-1185">Reference proteome</keyword>
<sequence length="142" mass="14387">MTRVGATSPGFLSAPGDGPVHVQTPLGAVERCNETLKTHSSCSHSAEFPICHGAAPKAQSGTGFLTPALSPVPGEGPFGCGVVRDGLQRFPAAEVFPVVEEHKAGCVGNADVIVRTASLTSPGGAGKLPTQQPDPLPTGSHR</sequence>
<evidence type="ECO:0000313" key="3">
    <source>
        <dbReference type="Proteomes" id="UP000287033"/>
    </source>
</evidence>
<comment type="caution">
    <text evidence="2">The sequence shown here is derived from an EMBL/GenBank/DDBJ whole genome shotgun (WGS) entry which is preliminary data.</text>
</comment>
<gene>
    <name evidence="2" type="ORF">chiPu_0028718</name>
</gene>
<evidence type="ECO:0000256" key="1">
    <source>
        <dbReference type="SAM" id="MobiDB-lite"/>
    </source>
</evidence>
<dbReference type="EMBL" id="BEZZ01138307">
    <property type="protein sequence ID" value="GCC44487.1"/>
    <property type="molecule type" value="Genomic_DNA"/>
</dbReference>
<protein>
    <submittedName>
        <fullName evidence="2">Uncharacterized protein</fullName>
    </submittedName>
</protein>
<dbReference type="Proteomes" id="UP000287033">
    <property type="component" value="Unassembled WGS sequence"/>
</dbReference>
<reference evidence="2 3" key="1">
    <citation type="journal article" date="2018" name="Nat. Ecol. Evol.">
        <title>Shark genomes provide insights into elasmobranch evolution and the origin of vertebrates.</title>
        <authorList>
            <person name="Hara Y"/>
            <person name="Yamaguchi K"/>
            <person name="Onimaru K"/>
            <person name="Kadota M"/>
            <person name="Koyanagi M"/>
            <person name="Keeley SD"/>
            <person name="Tatsumi K"/>
            <person name="Tanaka K"/>
            <person name="Motone F"/>
            <person name="Kageyama Y"/>
            <person name="Nozu R"/>
            <person name="Adachi N"/>
            <person name="Nishimura O"/>
            <person name="Nakagawa R"/>
            <person name="Tanegashima C"/>
            <person name="Kiyatake I"/>
            <person name="Matsumoto R"/>
            <person name="Murakumo K"/>
            <person name="Nishida K"/>
            <person name="Terakita A"/>
            <person name="Kuratani S"/>
            <person name="Sato K"/>
            <person name="Hyodo S Kuraku.S."/>
        </authorList>
    </citation>
    <scope>NUCLEOTIDE SEQUENCE [LARGE SCALE GENOMIC DNA]</scope>
</reference>
<dbReference type="AlphaFoldDB" id="A0A401TPA9"/>